<evidence type="ECO:0000259" key="2">
    <source>
        <dbReference type="Pfam" id="PF00561"/>
    </source>
</evidence>
<evidence type="ECO:0000313" key="3">
    <source>
        <dbReference type="EMBL" id="ASG21346.1"/>
    </source>
</evidence>
<dbReference type="InterPro" id="IPR000639">
    <property type="entry name" value="Epox_hydrolase-like"/>
</dbReference>
<reference evidence="3 4" key="1">
    <citation type="submission" date="2017-06" db="EMBL/GenBank/DDBJ databases">
        <title>Complete genome sequence of Nitrospirillum amazonense strain CBAmC, an endophytic nitrogen-fixing and plant growth-promoting bacterium, isolated from sugarcane.</title>
        <authorList>
            <person name="Schwab S."/>
            <person name="dos Santos Teixeira K.R."/>
            <person name="Simoes Araujo J.L."/>
            <person name="Soares Vidal M."/>
            <person name="Borges de Freitas H.R."/>
            <person name="Rivello Crivelaro A.L."/>
            <person name="Bueno de Camargo Nunes A."/>
            <person name="dos Santos C.M."/>
            <person name="Palmeira da Silva Rosa D."/>
            <person name="da Silva Padilha D."/>
            <person name="da Silva E."/>
            <person name="Araujo Terra L."/>
            <person name="Soares Mendes V."/>
            <person name="Farinelli L."/>
            <person name="Magalhaes Cruz L."/>
            <person name="Baldani J.I."/>
        </authorList>
    </citation>
    <scope>NUCLEOTIDE SEQUENCE [LARGE SCALE GENOMIC DNA]</scope>
    <source>
        <strain evidence="3 4">CBAmC</strain>
    </source>
</reference>
<dbReference type="AlphaFoldDB" id="A0A248JS33"/>
<dbReference type="PRINTS" id="PR00111">
    <property type="entry name" value="ABHYDROLASE"/>
</dbReference>
<dbReference type="SUPFAM" id="SSF53474">
    <property type="entry name" value="alpha/beta-Hydrolases"/>
    <property type="match status" value="1"/>
</dbReference>
<dbReference type="InterPro" id="IPR000073">
    <property type="entry name" value="AB_hydrolase_1"/>
</dbReference>
<dbReference type="PANTHER" id="PTHR43329">
    <property type="entry name" value="EPOXIDE HYDROLASE"/>
    <property type="match status" value="1"/>
</dbReference>
<dbReference type="Pfam" id="PF00561">
    <property type="entry name" value="Abhydrolase_1"/>
    <property type="match status" value="1"/>
</dbReference>
<dbReference type="PRINTS" id="PR00412">
    <property type="entry name" value="EPOXHYDRLASE"/>
</dbReference>
<dbReference type="EMBL" id="CP022110">
    <property type="protein sequence ID" value="ASG21346.1"/>
    <property type="molecule type" value="Genomic_DNA"/>
</dbReference>
<keyword evidence="4" id="KW-1185">Reference proteome</keyword>
<feature type="domain" description="AB hydrolase-1" evidence="2">
    <location>
        <begin position="39"/>
        <end position="163"/>
    </location>
</feature>
<keyword evidence="1 3" id="KW-0378">Hydrolase</keyword>
<dbReference type="KEGG" id="nao:Y958_11280"/>
<protein>
    <submittedName>
        <fullName evidence="3">Alpha/beta hydrolase</fullName>
    </submittedName>
</protein>
<gene>
    <name evidence="3" type="ORF">Y958_11280</name>
</gene>
<dbReference type="RefSeq" id="WP_088872053.1">
    <property type="nucleotide sequence ID" value="NZ_CP022110.1"/>
</dbReference>
<dbReference type="Proteomes" id="UP000197153">
    <property type="component" value="Chromosome 1"/>
</dbReference>
<sequence>MQSFNADRFWQRFRHGLVTANGVRLHYVEGGPEGEQQGPPVLLIPGWPQSWYAWRHVMPLLADAGRRVIAVDPRGFGESDRPAGGYDLGTAAADMHGLVDVLGLLKAGPLDVVGHDVGTWIGQAYAADWPGDVRRLALVDAALPGITPPPPPGIPSDEANARTWHFAFNRLDDLPELLIQGRERAYLGHLFNAKALRRWAIGPADLDEYVRVLSLPGALRSTFAYYREVFRPAELARAKARAGKGLMLPILAVGARTGVGTVLADTLRGHAADVRAQVLDCGHYVPEEAPDELAAVLVDFLAG</sequence>
<dbReference type="InterPro" id="IPR029058">
    <property type="entry name" value="AB_hydrolase_fold"/>
</dbReference>
<evidence type="ECO:0000313" key="4">
    <source>
        <dbReference type="Proteomes" id="UP000197153"/>
    </source>
</evidence>
<dbReference type="GO" id="GO:0016787">
    <property type="term" value="F:hydrolase activity"/>
    <property type="evidence" value="ECO:0007669"/>
    <property type="project" value="UniProtKB-KW"/>
</dbReference>
<organism evidence="3 4">
    <name type="scientific">Nitrospirillum viridazoti CBAmc</name>
    <dbReference type="NCBI Taxonomy" id="1441467"/>
    <lineage>
        <taxon>Bacteria</taxon>
        <taxon>Pseudomonadati</taxon>
        <taxon>Pseudomonadota</taxon>
        <taxon>Alphaproteobacteria</taxon>
        <taxon>Rhodospirillales</taxon>
        <taxon>Azospirillaceae</taxon>
        <taxon>Nitrospirillum</taxon>
        <taxon>Nitrospirillum viridazoti</taxon>
    </lineage>
</organism>
<evidence type="ECO:0000256" key="1">
    <source>
        <dbReference type="ARBA" id="ARBA00022801"/>
    </source>
</evidence>
<accession>A0A248JS33</accession>
<name>A0A248JS33_9PROT</name>
<proteinExistence type="predicted"/>
<dbReference type="Gene3D" id="3.40.50.1820">
    <property type="entry name" value="alpha/beta hydrolase"/>
    <property type="match status" value="1"/>
</dbReference>